<dbReference type="PROSITE" id="PS00101">
    <property type="entry name" value="HEXAPEP_TRANSFERASES"/>
    <property type="match status" value="1"/>
</dbReference>
<dbReference type="NCBIfam" id="TIGR03570">
    <property type="entry name" value="NeuD_NnaD"/>
    <property type="match status" value="1"/>
</dbReference>
<dbReference type="InterPro" id="IPR050179">
    <property type="entry name" value="Trans_hexapeptide_repeat"/>
</dbReference>
<evidence type="ECO:0000256" key="1">
    <source>
        <dbReference type="ARBA" id="ARBA00022679"/>
    </source>
</evidence>
<keyword evidence="6" id="KW-0012">Acyltransferase</keyword>
<proteinExistence type="predicted"/>
<dbReference type="PANTHER" id="PTHR43300">
    <property type="entry name" value="ACETYLTRANSFERASE"/>
    <property type="match status" value="1"/>
</dbReference>
<accession>A0A1I6CUY2</accession>
<dbReference type="AlphaFoldDB" id="A0A1I6CUY2"/>
<feature type="domain" description="PglD N-terminal" evidence="5">
    <location>
        <begin position="16"/>
        <end position="97"/>
    </location>
</feature>
<keyword evidence="1 6" id="KW-0808">Transferase</keyword>
<dbReference type="Pfam" id="PF00132">
    <property type="entry name" value="Hexapep"/>
    <property type="match status" value="2"/>
</dbReference>
<feature type="active site" description="Proton acceptor" evidence="3">
    <location>
        <position position="152"/>
    </location>
</feature>
<gene>
    <name evidence="6" type="ORF">SAMN05660706_10283</name>
</gene>
<dbReference type="RefSeq" id="WP_165608133.1">
    <property type="nucleotide sequence ID" value="NZ_FOYM01000002.1"/>
</dbReference>
<feature type="binding site" evidence="4">
    <location>
        <position position="161"/>
    </location>
    <ligand>
        <name>acetyl-CoA</name>
        <dbReference type="ChEBI" id="CHEBI:57288"/>
    </ligand>
</feature>
<dbReference type="Gene3D" id="2.160.10.10">
    <property type="entry name" value="Hexapeptide repeat proteins"/>
    <property type="match status" value="1"/>
</dbReference>
<dbReference type="GO" id="GO:0016746">
    <property type="term" value="F:acyltransferase activity"/>
    <property type="evidence" value="ECO:0007669"/>
    <property type="project" value="UniProtKB-KW"/>
</dbReference>
<dbReference type="InterPro" id="IPR001451">
    <property type="entry name" value="Hexapep"/>
</dbReference>
<protein>
    <submittedName>
        <fullName evidence="6">Sugar O-acyltransferase, sialic acid O-acetyltransferase NeuD family</fullName>
    </submittedName>
</protein>
<evidence type="ECO:0000259" key="5">
    <source>
        <dbReference type="Pfam" id="PF17836"/>
    </source>
</evidence>
<feature type="binding site" evidence="4">
    <location>
        <position position="85"/>
    </location>
    <ligand>
        <name>substrate</name>
    </ligand>
</feature>
<dbReference type="InterPro" id="IPR020019">
    <property type="entry name" value="AcTrfase_PglD-like"/>
</dbReference>
<dbReference type="InterPro" id="IPR041561">
    <property type="entry name" value="PglD_N"/>
</dbReference>
<evidence type="ECO:0000256" key="3">
    <source>
        <dbReference type="PIRSR" id="PIRSR620019-1"/>
    </source>
</evidence>
<sequence>MPPGEIVTAGETKIPIVIIGAGGHAAVIADIIQKQGRYGIIGYTAPRERSPAASWGYNYLGDDSILPNLLQKDITLVALGVGGTGDNRPRSQLYEQIRALGFSFPVLSHPTAIVSGNVILGNGTVIAPGAVVNPGVETGKNVIINSGAVIEHDSSIGDHVHVAPGTVICGDVRVGRLAHVGAGAVIIQRVKIGEGAIIGAGAVVLRDVEPWTVVAGNPARVIRELEE</sequence>
<dbReference type="Proteomes" id="UP000199584">
    <property type="component" value="Unassembled WGS sequence"/>
</dbReference>
<feature type="site" description="Increases basicity of active site His" evidence="3">
    <location>
        <position position="153"/>
    </location>
</feature>
<reference evidence="7" key="1">
    <citation type="submission" date="2016-10" db="EMBL/GenBank/DDBJ databases">
        <authorList>
            <person name="Varghese N."/>
            <person name="Submissions S."/>
        </authorList>
    </citation>
    <scope>NUCLEOTIDE SEQUENCE [LARGE SCALE GENOMIC DNA]</scope>
    <source>
        <strain evidence="7">DSM 3669</strain>
    </source>
</reference>
<dbReference type="STRING" id="39060.SAMN05660706_10283"/>
<dbReference type="EMBL" id="FOYM01000002">
    <property type="protein sequence ID" value="SFQ96911.1"/>
    <property type="molecule type" value="Genomic_DNA"/>
</dbReference>
<keyword evidence="2" id="KW-0677">Repeat</keyword>
<dbReference type="PANTHER" id="PTHR43300:SF7">
    <property type="entry name" value="UDP-N-ACETYLBACILLOSAMINE N-ACETYLTRANSFERASE"/>
    <property type="match status" value="1"/>
</dbReference>
<keyword evidence="7" id="KW-1185">Reference proteome</keyword>
<dbReference type="Pfam" id="PF17836">
    <property type="entry name" value="PglD_N"/>
    <property type="match status" value="1"/>
</dbReference>
<dbReference type="InterPro" id="IPR011004">
    <property type="entry name" value="Trimer_LpxA-like_sf"/>
</dbReference>
<dbReference type="SUPFAM" id="SSF51161">
    <property type="entry name" value="Trimeric LpxA-like enzymes"/>
    <property type="match status" value="1"/>
</dbReference>
<evidence type="ECO:0000313" key="6">
    <source>
        <dbReference type="EMBL" id="SFQ96911.1"/>
    </source>
</evidence>
<evidence type="ECO:0000313" key="7">
    <source>
        <dbReference type="Proteomes" id="UP000199584"/>
    </source>
</evidence>
<organism evidence="6 7">
    <name type="scientific">Desulfoscipio geothermicus DSM 3669</name>
    <dbReference type="NCBI Taxonomy" id="1121426"/>
    <lineage>
        <taxon>Bacteria</taxon>
        <taxon>Bacillati</taxon>
        <taxon>Bacillota</taxon>
        <taxon>Clostridia</taxon>
        <taxon>Eubacteriales</taxon>
        <taxon>Desulfallaceae</taxon>
        <taxon>Desulfoscipio</taxon>
    </lineage>
</organism>
<evidence type="ECO:0000256" key="2">
    <source>
        <dbReference type="ARBA" id="ARBA00022737"/>
    </source>
</evidence>
<name>A0A1I6CUY2_9FIRM</name>
<evidence type="ECO:0000256" key="4">
    <source>
        <dbReference type="PIRSR" id="PIRSR620019-2"/>
    </source>
</evidence>
<dbReference type="Gene3D" id="3.40.50.20">
    <property type="match status" value="1"/>
</dbReference>
<dbReference type="CDD" id="cd03360">
    <property type="entry name" value="LbH_AT_putative"/>
    <property type="match status" value="1"/>
</dbReference>
<dbReference type="InterPro" id="IPR018357">
    <property type="entry name" value="Hexapep_transf_CS"/>
</dbReference>